<keyword evidence="5" id="KW-1185">Reference proteome</keyword>
<dbReference type="Proteomes" id="UP000011543">
    <property type="component" value="Unassembled WGS sequence"/>
</dbReference>
<feature type="compositionally biased region" description="Low complexity" evidence="1">
    <location>
        <begin position="11"/>
        <end position="23"/>
    </location>
</feature>
<dbReference type="Pfam" id="PF18545">
    <property type="entry name" value="HalOD1"/>
    <property type="match status" value="1"/>
</dbReference>
<proteinExistence type="predicted"/>
<reference evidence="5" key="1">
    <citation type="submission" date="2010-02" db="EMBL/GenBank/DDBJ databases">
        <title>Complete sequence of chromosome of Natrialba magadii ATCC 43099.</title>
        <authorList>
            <consortium name="US DOE Joint Genome Institute"/>
            <person name="Lucas S."/>
            <person name="Copeland A."/>
            <person name="Lapidus A."/>
            <person name="Cheng J.-F."/>
            <person name="Bruce D."/>
            <person name="Goodwin L."/>
            <person name="Pitluck S."/>
            <person name="Davenport K."/>
            <person name="Saunders E."/>
            <person name="Detter J.C."/>
            <person name="Han C."/>
            <person name="Tapia R."/>
            <person name="Land M."/>
            <person name="Hauser L."/>
            <person name="Kyrpides N."/>
            <person name="Mikhailova N."/>
            <person name="De Castro R.E."/>
            <person name="Maupin-Furlow J.A."/>
            <person name="Woyke T."/>
        </authorList>
    </citation>
    <scope>NUCLEOTIDE SEQUENCE [LARGE SCALE GENOMIC DNA]</scope>
    <source>
        <strain evidence="5">ATCC 43099 / DSM 3394 / CCM 3739 / CIP 104546 / IAM 13178 / JCM 8861 / NBRC 102185 / NCIMB 2190 / MS3</strain>
    </source>
</reference>
<dbReference type="InterPro" id="IPR040624">
    <property type="entry name" value="HalOD1"/>
</dbReference>
<dbReference type="STRING" id="547559.Nmag_0487"/>
<dbReference type="PATRIC" id="fig|547559.17.peg.541"/>
<feature type="domain" description="Halobacterial output" evidence="2">
    <location>
        <begin position="33"/>
        <end position="109"/>
    </location>
</feature>
<dbReference type="PaxDb" id="547559-Nmag_0487"/>
<dbReference type="EMBL" id="CP001932">
    <property type="protein sequence ID" value="ADD04075.1"/>
    <property type="molecule type" value="Genomic_DNA"/>
</dbReference>
<name>D3SY35_NATMM</name>
<evidence type="ECO:0000313" key="3">
    <source>
        <dbReference type="EMBL" id="ADD04075.1"/>
    </source>
</evidence>
<evidence type="ECO:0000313" key="4">
    <source>
        <dbReference type="EMBL" id="ELY33232.1"/>
    </source>
</evidence>
<accession>D3SY35</accession>
<evidence type="ECO:0000313" key="6">
    <source>
        <dbReference type="Proteomes" id="UP000011543"/>
    </source>
</evidence>
<sequence>MKQTAHSSTDTTETTAAEPTPAEGRFTYQAEPDQPPSVAIVSAIAEQEDLDVLSVADELEPLYNVVDPTALDALFDVSSDAPELDRAGGSVTFAYAGRTVTVDTTGRVILERT</sequence>
<organism evidence="3 5">
    <name type="scientific">Natrialba magadii (strain ATCC 43099 / DSM 3394 / CCM 3739 / CIP 104546 / IAM 13178 / JCM 8861 / NBRC 102185 / NCIMB 2190 / MS3)</name>
    <name type="common">Natronobacterium magadii</name>
    <dbReference type="NCBI Taxonomy" id="547559"/>
    <lineage>
        <taxon>Archaea</taxon>
        <taxon>Methanobacteriati</taxon>
        <taxon>Methanobacteriota</taxon>
        <taxon>Stenosarchaea group</taxon>
        <taxon>Halobacteria</taxon>
        <taxon>Halobacteriales</taxon>
        <taxon>Natrialbaceae</taxon>
        <taxon>Natrialba</taxon>
    </lineage>
</organism>
<evidence type="ECO:0000313" key="5">
    <source>
        <dbReference type="Proteomes" id="UP000001879"/>
    </source>
</evidence>
<dbReference type="EMBL" id="AOHS01000010">
    <property type="protein sequence ID" value="ELY33232.1"/>
    <property type="molecule type" value="Genomic_DNA"/>
</dbReference>
<dbReference type="Proteomes" id="UP000001879">
    <property type="component" value="Chromosome"/>
</dbReference>
<dbReference type="eggNOG" id="arCOG08928">
    <property type="taxonomic scope" value="Archaea"/>
</dbReference>
<reference evidence="3" key="4">
    <citation type="submission" date="2016-09" db="EMBL/GenBank/DDBJ databases">
        <authorList>
            <person name="Pfeiffer F."/>
        </authorList>
    </citation>
    <scope>NUCLEOTIDE SEQUENCE</scope>
    <source>
        <strain evidence="3">ATCC 43099</strain>
    </source>
</reference>
<gene>
    <name evidence="3" type="ordered locus">Nmag_0487</name>
    <name evidence="4" type="ORF">C500_02849</name>
</gene>
<feature type="region of interest" description="Disordered" evidence="1">
    <location>
        <begin position="1"/>
        <end position="33"/>
    </location>
</feature>
<dbReference type="RefSeq" id="WP_004214059.1">
    <property type="nucleotide sequence ID" value="NC_013922.1"/>
</dbReference>
<dbReference type="AlphaFoldDB" id="D3SY35"/>
<dbReference type="GeneID" id="8823313"/>
<reference evidence="3 5" key="2">
    <citation type="journal article" date="2012" name="BMC Genomics">
        <title>A comparative genomics perspective on the genetic content of the alkaliphilic haloarchaeon Natrialba magadii ATCC 43099T.</title>
        <authorList>
            <person name="Siddaramappa S."/>
            <person name="Challacombe J.F."/>
            <person name="Decastro R.E."/>
            <person name="Pfeiffer F."/>
            <person name="Sastre D.E."/>
            <person name="Gimenez M.I."/>
            <person name="Paggi R.A."/>
            <person name="Detter J.C."/>
            <person name="Davenport K.W."/>
            <person name="Goodwin L.A."/>
            <person name="Kyrpides N."/>
            <person name="Tapia R."/>
            <person name="Pitluck S."/>
            <person name="Lucas S."/>
            <person name="Woyke T."/>
            <person name="Maupin-Furlow J.A."/>
        </authorList>
    </citation>
    <scope>NUCLEOTIDE SEQUENCE [LARGE SCALE GENOMIC DNA]</scope>
    <source>
        <strain evidence="3">ATCC 43099</strain>
        <strain evidence="5">ATCC 43099 / DSM 3394 / CCM 3739 / CIP 104546 / IAM 13178 / JCM 8861 / NBRC 102185 / NCIMB 2190 / MS3</strain>
    </source>
</reference>
<evidence type="ECO:0000259" key="2">
    <source>
        <dbReference type="Pfam" id="PF18545"/>
    </source>
</evidence>
<evidence type="ECO:0000256" key="1">
    <source>
        <dbReference type="SAM" id="MobiDB-lite"/>
    </source>
</evidence>
<reference evidence="4 6" key="3">
    <citation type="journal article" date="2014" name="PLoS Genet.">
        <title>Phylogenetically driven sequencing of extremely halophilic archaea reveals strategies for static and dynamic osmo-response.</title>
        <authorList>
            <person name="Becker E.A."/>
            <person name="Seitzer P.M."/>
            <person name="Tritt A."/>
            <person name="Larsen D."/>
            <person name="Krusor M."/>
            <person name="Yao A.I."/>
            <person name="Wu D."/>
            <person name="Madern D."/>
            <person name="Eisen J.A."/>
            <person name="Darling A.E."/>
            <person name="Facciotti M.T."/>
        </authorList>
    </citation>
    <scope>NUCLEOTIDE SEQUENCE [LARGE SCALE GENOMIC DNA]</scope>
    <source>
        <strain evidence="6">ATCC 43099 / DSM 3394 / CCM 3739 / CIP 104546 / IAM 13178 / JCM 8861 / NBRC 102185 / NCIMB 2190 / MS3</strain>
        <strain evidence="4">MS-3</strain>
    </source>
</reference>
<protein>
    <recommendedName>
        <fullName evidence="2">Halobacterial output domain-containing protein</fullName>
    </recommendedName>
</protein>
<feature type="compositionally biased region" description="Polar residues" evidence="1">
    <location>
        <begin position="1"/>
        <end position="10"/>
    </location>
</feature>
<dbReference type="KEGG" id="nmg:Nmag_0487"/>
<dbReference type="OrthoDB" id="271604at2157"/>
<dbReference type="HOGENOM" id="CLU_159738_1_0_2"/>